<dbReference type="RefSeq" id="WP_306085983.1">
    <property type="nucleotide sequence ID" value="NZ_CP120992.1"/>
</dbReference>
<evidence type="ECO:0000256" key="1">
    <source>
        <dbReference type="ARBA" id="ARBA00023125"/>
    </source>
</evidence>
<feature type="region of interest" description="Disordered" evidence="3">
    <location>
        <begin position="155"/>
        <end position="176"/>
    </location>
</feature>
<dbReference type="SMART" id="SM00857">
    <property type="entry name" value="Resolvase"/>
    <property type="match status" value="1"/>
</dbReference>
<feature type="compositionally biased region" description="Basic and acidic residues" evidence="3">
    <location>
        <begin position="155"/>
        <end position="174"/>
    </location>
</feature>
<dbReference type="InterPro" id="IPR050639">
    <property type="entry name" value="SSR_resolvase"/>
</dbReference>
<sequence>MIKSVGTPEQVEDVITTPYDGCGKCMVAVRRLSRKTEKTNSPAKQAVQVAQAVAAFGGHIVGWADDWEVSGATDPLTRPGFGPWLRGEMGPYDGIAGAAVDRIGRNVRDILNTAHANHEAGRVLITADHVGVWDLNDPNQENELVLKAMGAQMEHRSIRTRNRDETRRARDAGQKKNAPAYGFEFVRLSPNGKIDHQKLNKISSANARDIAHRILTDETGTVTPATEAARLTRAAALSPGDHRRVMYGNEPKGTPWTAKTVEHILTSEASLGLLTHKGRSVVGSDGHPVKLSEGLWSAETRHALMAKVAPRRNRNNVRAPKSDYRLSGVVFCGACRERLYFAGAAKAPRWSCTARVRGVVSSQRCKPAPSAYMSYLDAQVEEWLLARHGDAQVMEKQFIPGTRHGERIAELEGDRKRLREDRMAHLYDAPDDAEWFRREYKRMGDEIKELRQIPERPSGVHLVPTGETVAQQWHSAVDESARRLMLAGFSVRVELFSRGEPERVRITGANPYMTA</sequence>
<dbReference type="InterPro" id="IPR038109">
    <property type="entry name" value="DNA_bind_recomb_sf"/>
</dbReference>
<keyword evidence="2" id="KW-0233">DNA recombination</keyword>
<name>A0ABY9HXR9_9ACTN</name>
<evidence type="ECO:0000256" key="3">
    <source>
        <dbReference type="SAM" id="MobiDB-lite"/>
    </source>
</evidence>
<organism evidence="5 6">
    <name type="scientific">Streptomyces laculatispora</name>
    <dbReference type="NCBI Taxonomy" id="887464"/>
    <lineage>
        <taxon>Bacteria</taxon>
        <taxon>Bacillati</taxon>
        <taxon>Actinomycetota</taxon>
        <taxon>Actinomycetes</taxon>
        <taxon>Kitasatosporales</taxon>
        <taxon>Streptomycetaceae</taxon>
        <taxon>Streptomyces</taxon>
    </lineage>
</organism>
<dbReference type="PANTHER" id="PTHR30461">
    <property type="entry name" value="DNA-INVERTASE FROM LAMBDOID PROPHAGE"/>
    <property type="match status" value="1"/>
</dbReference>
<evidence type="ECO:0000256" key="2">
    <source>
        <dbReference type="ARBA" id="ARBA00023172"/>
    </source>
</evidence>
<dbReference type="Proteomes" id="UP001229952">
    <property type="component" value="Chromosome"/>
</dbReference>
<protein>
    <submittedName>
        <fullName evidence="5">Recombinase family protein</fullName>
    </submittedName>
</protein>
<dbReference type="Pfam" id="PF00239">
    <property type="entry name" value="Resolvase"/>
    <property type="match status" value="1"/>
</dbReference>
<dbReference type="PANTHER" id="PTHR30461:SF2">
    <property type="entry name" value="SERINE RECOMBINASE PINE-RELATED"/>
    <property type="match status" value="1"/>
</dbReference>
<dbReference type="InterPro" id="IPR036162">
    <property type="entry name" value="Resolvase-like_N_sf"/>
</dbReference>
<reference evidence="5 6" key="1">
    <citation type="submission" date="2023-03" db="EMBL/GenBank/DDBJ databases">
        <title>Isolation and description of six Streptomyces strains from soil environments, able to metabolize different microbial glucans.</title>
        <authorList>
            <person name="Widen T."/>
            <person name="Larsbrink J."/>
        </authorList>
    </citation>
    <scope>NUCLEOTIDE SEQUENCE [LARGE SCALE GENOMIC DNA]</scope>
    <source>
        <strain evidence="5 6">Mut2</strain>
    </source>
</reference>
<evidence type="ECO:0000313" key="6">
    <source>
        <dbReference type="Proteomes" id="UP001229952"/>
    </source>
</evidence>
<gene>
    <name evidence="5" type="ORF">P8A22_04570</name>
</gene>
<dbReference type="Gene3D" id="3.90.1750.20">
    <property type="entry name" value="Putative Large Serine Recombinase, Chain B, Domain 2"/>
    <property type="match status" value="1"/>
</dbReference>
<feature type="domain" description="Resolvase/invertase-type recombinase catalytic" evidence="4">
    <location>
        <begin position="26"/>
        <end position="175"/>
    </location>
</feature>
<keyword evidence="6" id="KW-1185">Reference proteome</keyword>
<keyword evidence="1" id="KW-0238">DNA-binding</keyword>
<dbReference type="Gene3D" id="3.40.50.1390">
    <property type="entry name" value="Resolvase, N-terminal catalytic domain"/>
    <property type="match status" value="1"/>
</dbReference>
<dbReference type="SUPFAM" id="SSF53041">
    <property type="entry name" value="Resolvase-like"/>
    <property type="match status" value="1"/>
</dbReference>
<evidence type="ECO:0000259" key="4">
    <source>
        <dbReference type="SMART" id="SM00857"/>
    </source>
</evidence>
<accession>A0ABY9HXR9</accession>
<dbReference type="InterPro" id="IPR006119">
    <property type="entry name" value="Resolv_N"/>
</dbReference>
<evidence type="ECO:0000313" key="5">
    <source>
        <dbReference type="EMBL" id="WLQ39366.1"/>
    </source>
</evidence>
<proteinExistence type="predicted"/>
<dbReference type="EMBL" id="CP120992">
    <property type="protein sequence ID" value="WLQ39366.1"/>
    <property type="molecule type" value="Genomic_DNA"/>
</dbReference>